<dbReference type="AlphaFoldDB" id="A0A455T328"/>
<accession>A0A455T328</accession>
<dbReference type="EMBL" id="AP019376">
    <property type="protein sequence ID" value="BBH91774.1"/>
    <property type="molecule type" value="Genomic_DNA"/>
</dbReference>
<reference evidence="1" key="1">
    <citation type="submission" date="2018-12" db="EMBL/GenBank/DDBJ databases">
        <title>Novel natural products biosynthetic potential of the class Ktedonobacteria.</title>
        <authorList>
            <person name="Zheng Y."/>
            <person name="Saitou A."/>
            <person name="Wang C.M."/>
            <person name="Toyoda A."/>
            <person name="Minakuchi Y."/>
            <person name="Sekiguchi Y."/>
            <person name="Ueda K."/>
            <person name="Takano H."/>
            <person name="Sakai Y."/>
            <person name="Yokota A."/>
            <person name="Yabe S."/>
        </authorList>
    </citation>
    <scope>NUCLEOTIDE SEQUENCE</scope>
    <source>
        <strain evidence="1">COM3</strain>
    </source>
</reference>
<organism evidence="1">
    <name type="scientific">Thermosporothrix sp. COM3</name>
    <dbReference type="NCBI Taxonomy" id="2490863"/>
    <lineage>
        <taxon>Bacteria</taxon>
        <taxon>Bacillati</taxon>
        <taxon>Chloroflexota</taxon>
        <taxon>Ktedonobacteria</taxon>
        <taxon>Ktedonobacterales</taxon>
        <taxon>Thermosporotrichaceae</taxon>
        <taxon>Thermosporothrix</taxon>
    </lineage>
</organism>
<sequence length="162" mass="18584">MNSEVARLREQIKRECEAMKQGVSGLAMVARHDVIQQKYLRLEQPWKQLERLVGAEAATKIVCRTYFEVVGEAEDSEEGRMCRKANKIGPISEKQYVVVLSSTELATALLVAQQRMAELSAKHPEQLSSNEQMLLYGLHCFNTKVEQIVEQERRNKHEPETR</sequence>
<name>A0A455T328_9CHLR</name>
<gene>
    <name evidence="1" type="ORF">KTC_65250</name>
</gene>
<evidence type="ECO:0000313" key="1">
    <source>
        <dbReference type="EMBL" id="BBH91774.1"/>
    </source>
</evidence>
<protein>
    <submittedName>
        <fullName evidence="1">Uncharacterized protein</fullName>
    </submittedName>
</protein>
<proteinExistence type="predicted"/>